<dbReference type="CDD" id="cd03444">
    <property type="entry name" value="Thioesterase_II_repeat1"/>
    <property type="match status" value="1"/>
</dbReference>
<dbReference type="InterPro" id="IPR029069">
    <property type="entry name" value="HotDog_dom_sf"/>
</dbReference>
<accession>A0ABU2B053</accession>
<dbReference type="InterPro" id="IPR003703">
    <property type="entry name" value="Acyl_CoA_thio"/>
</dbReference>
<dbReference type="InterPro" id="IPR042171">
    <property type="entry name" value="Acyl-CoA_hotdog"/>
</dbReference>
<dbReference type="PANTHER" id="PTHR11066:SF34">
    <property type="entry name" value="ACYL-COENZYME A THIOESTERASE 8"/>
    <property type="match status" value="1"/>
</dbReference>
<dbReference type="InterPro" id="IPR049449">
    <property type="entry name" value="TesB_ACOT8-like_N"/>
</dbReference>
<name>A0ABU2B053_9MICC</name>
<dbReference type="Proteomes" id="UP001183794">
    <property type="component" value="Unassembled WGS sequence"/>
</dbReference>
<proteinExistence type="inferred from homology"/>
<comment type="similarity">
    <text evidence="1">Belongs to the C/M/P thioester hydrolase family.</text>
</comment>
<evidence type="ECO:0000313" key="5">
    <source>
        <dbReference type="EMBL" id="MDR7346173.1"/>
    </source>
</evidence>
<dbReference type="EMBL" id="JAVDYJ010000001">
    <property type="protein sequence ID" value="MDR7346173.1"/>
    <property type="molecule type" value="Genomic_DNA"/>
</dbReference>
<dbReference type="Pfam" id="PF13622">
    <property type="entry name" value="4HBT_3"/>
    <property type="match status" value="1"/>
</dbReference>
<evidence type="ECO:0000259" key="4">
    <source>
        <dbReference type="Pfam" id="PF13622"/>
    </source>
</evidence>
<dbReference type="SUPFAM" id="SSF54637">
    <property type="entry name" value="Thioesterase/thiol ester dehydrase-isomerase"/>
    <property type="match status" value="2"/>
</dbReference>
<sequence length="300" mass="32784">MQKPQQAQSLSMAQLLQMLKMTQTATERPNATAWIGTPQTEPRDRVFGGLQLAQAIVAAGNTVPETQELLTLQADFLQGVPTDAPLTWIVEDVASTPNASARRSSIINDDGDQLFTALTRWSTLRADLPSHKPTQPLTSVASPDDLPSLHDRFHDDDRIPLWWRMNRPINPHPVSAPPYVSHVEQGNTQSTLLRPAGEVPNDPVIQAALVGYATDMSILEPAFRATGAMRHAPDSRILTMTHALTFHQIPDWSTWLHFDAKLEALSHGRAFGSGEVFSATGEHLVSASQVGFVKLGGRSV</sequence>
<organism evidence="5 6">
    <name type="scientific">Enteractinococcus fodinae</name>
    <dbReference type="NCBI Taxonomy" id="684663"/>
    <lineage>
        <taxon>Bacteria</taxon>
        <taxon>Bacillati</taxon>
        <taxon>Actinomycetota</taxon>
        <taxon>Actinomycetes</taxon>
        <taxon>Micrococcales</taxon>
        <taxon>Micrococcaceae</taxon>
    </lineage>
</organism>
<evidence type="ECO:0000256" key="2">
    <source>
        <dbReference type="ARBA" id="ARBA00022801"/>
    </source>
</evidence>
<reference evidence="5 6" key="1">
    <citation type="submission" date="2023-07" db="EMBL/GenBank/DDBJ databases">
        <title>Sequencing the genomes of 1000 actinobacteria strains.</title>
        <authorList>
            <person name="Klenk H.-P."/>
        </authorList>
    </citation>
    <scope>NUCLEOTIDE SEQUENCE [LARGE SCALE GENOMIC DNA]</scope>
    <source>
        <strain evidence="5 6">DSM 22966</strain>
    </source>
</reference>
<keyword evidence="2 5" id="KW-0378">Hydrolase</keyword>
<evidence type="ECO:0000313" key="6">
    <source>
        <dbReference type="Proteomes" id="UP001183794"/>
    </source>
</evidence>
<gene>
    <name evidence="5" type="ORF">J2S62_000430</name>
</gene>
<dbReference type="InterPro" id="IPR025652">
    <property type="entry name" value="TesB_C"/>
</dbReference>
<keyword evidence="6" id="KW-1185">Reference proteome</keyword>
<feature type="domain" description="Acyl-CoA thioesterase-like N-terminal HotDog" evidence="4">
    <location>
        <begin position="44"/>
        <end position="118"/>
    </location>
</feature>
<dbReference type="PANTHER" id="PTHR11066">
    <property type="entry name" value="ACYL-COA THIOESTERASE"/>
    <property type="match status" value="1"/>
</dbReference>
<evidence type="ECO:0000259" key="3">
    <source>
        <dbReference type="Pfam" id="PF02551"/>
    </source>
</evidence>
<dbReference type="Pfam" id="PF02551">
    <property type="entry name" value="Acyl_CoA_thio"/>
    <property type="match status" value="1"/>
</dbReference>
<comment type="caution">
    <text evidence="5">The sequence shown here is derived from an EMBL/GenBank/DDBJ whole genome shotgun (WGS) entry which is preliminary data.</text>
</comment>
<dbReference type="RefSeq" id="WP_310170775.1">
    <property type="nucleotide sequence ID" value="NZ_BAABHE010000002.1"/>
</dbReference>
<feature type="domain" description="Acyl-CoA thioesterase 2 C-terminal" evidence="3">
    <location>
        <begin position="173"/>
        <end position="292"/>
    </location>
</feature>
<dbReference type="GO" id="GO:0016787">
    <property type="term" value="F:hydrolase activity"/>
    <property type="evidence" value="ECO:0007669"/>
    <property type="project" value="UniProtKB-KW"/>
</dbReference>
<dbReference type="EC" id="3.1.2.-" evidence="5"/>
<dbReference type="Gene3D" id="2.40.160.210">
    <property type="entry name" value="Acyl-CoA thioesterase, double hotdog domain"/>
    <property type="match status" value="1"/>
</dbReference>
<protein>
    <submittedName>
        <fullName evidence="5">Acyl-CoA thioesterase-2</fullName>
        <ecNumber evidence="5">3.1.2.-</ecNumber>
    </submittedName>
</protein>
<evidence type="ECO:0000256" key="1">
    <source>
        <dbReference type="ARBA" id="ARBA00006538"/>
    </source>
</evidence>